<dbReference type="SUPFAM" id="SSF56281">
    <property type="entry name" value="Metallo-hydrolase/oxidoreductase"/>
    <property type="match status" value="1"/>
</dbReference>
<dbReference type="Pfam" id="PF12706">
    <property type="entry name" value="Lactamase_B_2"/>
    <property type="match status" value="1"/>
</dbReference>
<gene>
    <name evidence="2" type="ordered locus">Sgly_3321</name>
</gene>
<organism evidence="2 3">
    <name type="scientific">Syntrophobotulus glycolicus (strain DSM 8271 / FlGlyR)</name>
    <dbReference type="NCBI Taxonomy" id="645991"/>
    <lineage>
        <taxon>Bacteria</taxon>
        <taxon>Bacillati</taxon>
        <taxon>Bacillota</taxon>
        <taxon>Clostridia</taxon>
        <taxon>Eubacteriales</taxon>
        <taxon>Desulfitobacteriaceae</taxon>
        <taxon>Syntrophobotulus</taxon>
    </lineage>
</organism>
<evidence type="ECO:0000259" key="1">
    <source>
        <dbReference type="SMART" id="SM00849"/>
    </source>
</evidence>
<name>F0T2U7_SYNGF</name>
<dbReference type="PANTHER" id="PTHR47619:SF1">
    <property type="entry name" value="EXODEOXYRIBONUCLEASE WALJ"/>
    <property type="match status" value="1"/>
</dbReference>
<dbReference type="RefSeq" id="WP_013626309.1">
    <property type="nucleotide sequence ID" value="NC_015172.1"/>
</dbReference>
<dbReference type="InterPro" id="IPR001279">
    <property type="entry name" value="Metallo-B-lactamas"/>
</dbReference>
<feature type="domain" description="Metallo-beta-lactamase" evidence="1">
    <location>
        <begin position="11"/>
        <end position="174"/>
    </location>
</feature>
<dbReference type="Proteomes" id="UP000007488">
    <property type="component" value="Chromosome"/>
</dbReference>
<dbReference type="STRING" id="645991.Sgly_3321"/>
<dbReference type="AlphaFoldDB" id="F0T2U7"/>
<evidence type="ECO:0000313" key="2">
    <source>
        <dbReference type="EMBL" id="ADY57584.1"/>
    </source>
</evidence>
<proteinExistence type="predicted"/>
<evidence type="ECO:0000313" key="3">
    <source>
        <dbReference type="Proteomes" id="UP000007488"/>
    </source>
</evidence>
<accession>F0T2U7</accession>
<dbReference type="OrthoDB" id="9781189at2"/>
<dbReference type="PANTHER" id="PTHR47619">
    <property type="entry name" value="METALLO-HYDROLASE YYCJ-RELATED"/>
    <property type="match status" value="1"/>
</dbReference>
<dbReference type="InterPro" id="IPR052533">
    <property type="entry name" value="WalJ/YycJ-like"/>
</dbReference>
<keyword evidence="3" id="KW-1185">Reference proteome</keyword>
<reference evidence="2 3" key="1">
    <citation type="journal article" date="2011" name="Stand. Genomic Sci.">
        <title>Complete genome sequence of Syntrophobotulus glycolicus type strain (FlGlyR).</title>
        <authorList>
            <person name="Han C."/>
            <person name="Mwirichia R."/>
            <person name="Chertkov O."/>
            <person name="Held B."/>
            <person name="Lapidus A."/>
            <person name="Nolan M."/>
            <person name="Lucas S."/>
            <person name="Hammon N."/>
            <person name="Deshpande S."/>
            <person name="Cheng J.F."/>
            <person name="Tapia R."/>
            <person name="Goodwin L."/>
            <person name="Pitluck S."/>
            <person name="Huntemann M."/>
            <person name="Liolios K."/>
            <person name="Ivanova N."/>
            <person name="Pagani I."/>
            <person name="Mavromatis K."/>
            <person name="Ovchinikova G."/>
            <person name="Pati A."/>
            <person name="Chen A."/>
            <person name="Palaniappan K."/>
            <person name="Land M."/>
            <person name="Hauser L."/>
            <person name="Brambilla E.M."/>
            <person name="Rohde M."/>
            <person name="Spring S."/>
            <person name="Sikorski J."/>
            <person name="Goker M."/>
            <person name="Woyke T."/>
            <person name="Bristow J."/>
            <person name="Eisen J.A."/>
            <person name="Markowitz V."/>
            <person name="Hugenholtz P."/>
            <person name="Kyrpides N.C."/>
            <person name="Klenk H.P."/>
            <person name="Detter J.C."/>
        </authorList>
    </citation>
    <scope>NUCLEOTIDE SEQUENCE [LARGE SCALE GENOMIC DNA]</scope>
    <source>
        <strain evidence="3">DSM 8271 / FlGlyR</strain>
    </source>
</reference>
<dbReference type="InterPro" id="IPR036866">
    <property type="entry name" value="RibonucZ/Hydroxyglut_hydro"/>
</dbReference>
<dbReference type="Gene3D" id="3.60.15.10">
    <property type="entry name" value="Ribonuclease Z/Hydroxyacylglutathione hydrolase-like"/>
    <property type="match status" value="1"/>
</dbReference>
<protein>
    <recommendedName>
        <fullName evidence="1">Metallo-beta-lactamase domain-containing protein</fullName>
    </recommendedName>
</protein>
<dbReference type="KEGG" id="sgy:Sgly_3321"/>
<reference evidence="3" key="2">
    <citation type="submission" date="2011-02" db="EMBL/GenBank/DDBJ databases">
        <title>The complete genome of Syntrophobotulus glycolicus DSM 8271.</title>
        <authorList>
            <person name="Lucas S."/>
            <person name="Copeland A."/>
            <person name="Lapidus A."/>
            <person name="Bruce D."/>
            <person name="Goodwin L."/>
            <person name="Pitluck S."/>
            <person name="Kyrpides N."/>
            <person name="Mavromatis K."/>
            <person name="Pagani I."/>
            <person name="Ivanova N."/>
            <person name="Mikhailova N."/>
            <person name="Chertkov O."/>
            <person name="Held B."/>
            <person name="Detter J.C."/>
            <person name="Tapia R."/>
            <person name="Han C."/>
            <person name="Land M."/>
            <person name="Hauser L."/>
            <person name="Markowitz V."/>
            <person name="Cheng J.-F."/>
            <person name="Hugenholtz P."/>
            <person name="Woyke T."/>
            <person name="Wu D."/>
            <person name="Spring S."/>
            <person name="Schroeder M."/>
            <person name="Brambilla E."/>
            <person name="Klenk H.-P."/>
            <person name="Eisen J.A."/>
        </authorList>
    </citation>
    <scope>NUCLEOTIDE SEQUENCE [LARGE SCALE GENOMIC DNA]</scope>
    <source>
        <strain evidence="3">DSM 8271 / FlGlyR</strain>
    </source>
</reference>
<sequence>MYFATLASGSSGNAILVGGQEGSFLIDCGIAMKNILKNLSTLDIEPAGLKGIIVTHEHTDHVKGIGPLARKLGIPIYATAGLWAEMNGSIGKIGSEQRVVVEREMMLAGMQVNLFETSHDSRESYGIKIREGRLALGIATDSGTVTEDMDAHLQGCDAFIVEANHDVEALWNGRYPWSLKKRVNSNYGHLSNNQLSEALAKWIEGNTKKVVLAHLSEENNTPELAMKTVYGYLKKSEVSKRCPGLKIRVAPRHIPHELIVME</sequence>
<dbReference type="SMART" id="SM00849">
    <property type="entry name" value="Lactamase_B"/>
    <property type="match status" value="1"/>
</dbReference>
<dbReference type="HOGENOM" id="CLU_073253_0_0_9"/>
<dbReference type="EMBL" id="CP002547">
    <property type="protein sequence ID" value="ADY57584.1"/>
    <property type="molecule type" value="Genomic_DNA"/>
</dbReference>
<dbReference type="eggNOG" id="COG1235">
    <property type="taxonomic scope" value="Bacteria"/>
</dbReference>